<dbReference type="InterPro" id="IPR000086">
    <property type="entry name" value="NUDIX_hydrolase_dom"/>
</dbReference>
<dbReference type="SUPFAM" id="SSF55811">
    <property type="entry name" value="Nudix"/>
    <property type="match status" value="1"/>
</dbReference>
<dbReference type="Gene3D" id="3.90.79.10">
    <property type="entry name" value="Nucleoside Triphosphate Pyrophosphohydrolase"/>
    <property type="match status" value="1"/>
</dbReference>
<name>A0A4R3Z642_9FIRM</name>
<evidence type="ECO:0000313" key="4">
    <source>
        <dbReference type="Proteomes" id="UP000295515"/>
    </source>
</evidence>
<evidence type="ECO:0000256" key="1">
    <source>
        <dbReference type="ARBA" id="ARBA00005582"/>
    </source>
</evidence>
<dbReference type="PANTHER" id="PTHR43736:SF1">
    <property type="entry name" value="DIHYDRONEOPTERIN TRIPHOSPHATE DIPHOSPHATASE"/>
    <property type="match status" value="1"/>
</dbReference>
<protein>
    <submittedName>
        <fullName evidence="3">NUDIX domain-containing protein</fullName>
    </submittedName>
</protein>
<dbReference type="PANTHER" id="PTHR43736">
    <property type="entry name" value="ADP-RIBOSE PYROPHOSPHATASE"/>
    <property type="match status" value="1"/>
</dbReference>
<keyword evidence="4" id="KW-1185">Reference proteome</keyword>
<dbReference type="GeneID" id="98915097"/>
<evidence type="ECO:0000313" key="3">
    <source>
        <dbReference type="EMBL" id="TCW00800.1"/>
    </source>
</evidence>
<sequence length="192" mass="22248">MNFKDDIKNYQPINEQEIQDQKVIIQLIEQSPHILTRDNYVAHITSSGFIMNPTLTKVLMIHHNIMKKWAWTGGHADGESDLLAVALKEAREETGVKDIQPLSSQIASLDILPVSSHFKNGCYVNTHLHLSVAYLLICDENQPLKICEKENSGVEWIDIDMINHQYFSEHDVYLYHKLIDRAQKEVEKIRWK</sequence>
<evidence type="ECO:0000259" key="2">
    <source>
        <dbReference type="PROSITE" id="PS51462"/>
    </source>
</evidence>
<feature type="domain" description="Nudix hydrolase" evidence="2">
    <location>
        <begin position="41"/>
        <end position="180"/>
    </location>
</feature>
<dbReference type="RefSeq" id="WP_066446966.1">
    <property type="nucleotide sequence ID" value="NZ_CAUWFI010000019.1"/>
</dbReference>
<comment type="similarity">
    <text evidence="1">Belongs to the Nudix hydrolase family.</text>
</comment>
<reference evidence="3 4" key="1">
    <citation type="submission" date="2019-03" db="EMBL/GenBank/DDBJ databases">
        <title>Genomic Encyclopedia of Type Strains, Phase IV (KMG-IV): sequencing the most valuable type-strain genomes for metagenomic binning, comparative biology and taxonomic classification.</title>
        <authorList>
            <person name="Goeker M."/>
        </authorList>
    </citation>
    <scope>NUCLEOTIDE SEQUENCE [LARGE SCALE GENOMIC DNA]</scope>
    <source>
        <strain evidence="3 4">DSM 29487</strain>
    </source>
</reference>
<dbReference type="AlphaFoldDB" id="A0A4R3Z642"/>
<organism evidence="3 4">
    <name type="scientific">Longibaculum muris</name>
    <dbReference type="NCBI Taxonomy" id="1796628"/>
    <lineage>
        <taxon>Bacteria</taxon>
        <taxon>Bacillati</taxon>
        <taxon>Bacillota</taxon>
        <taxon>Erysipelotrichia</taxon>
        <taxon>Erysipelotrichales</taxon>
        <taxon>Coprobacillaceae</taxon>
        <taxon>Longibaculum</taxon>
    </lineage>
</organism>
<accession>A0A4R3Z642</accession>
<gene>
    <name evidence="3" type="ORF">EDD60_106142</name>
</gene>
<proteinExistence type="inferred from homology"/>
<dbReference type="PROSITE" id="PS51462">
    <property type="entry name" value="NUDIX"/>
    <property type="match status" value="1"/>
</dbReference>
<dbReference type="EMBL" id="SMCQ01000006">
    <property type="protein sequence ID" value="TCW00800.1"/>
    <property type="molecule type" value="Genomic_DNA"/>
</dbReference>
<comment type="caution">
    <text evidence="3">The sequence shown here is derived from an EMBL/GenBank/DDBJ whole genome shotgun (WGS) entry which is preliminary data.</text>
</comment>
<dbReference type="CDD" id="cd03674">
    <property type="entry name" value="NUDIX_Hydrolase"/>
    <property type="match status" value="1"/>
</dbReference>
<dbReference type="InterPro" id="IPR015797">
    <property type="entry name" value="NUDIX_hydrolase-like_dom_sf"/>
</dbReference>
<dbReference type="Pfam" id="PF00293">
    <property type="entry name" value="NUDIX"/>
    <property type="match status" value="1"/>
</dbReference>
<dbReference type="Proteomes" id="UP000295515">
    <property type="component" value="Unassembled WGS sequence"/>
</dbReference>